<evidence type="ECO:0000313" key="1">
    <source>
        <dbReference type="EMBL" id="ACR14490.1"/>
    </source>
</evidence>
<dbReference type="STRING" id="377629.TERTU_3333"/>
<gene>
    <name evidence="1" type="ordered locus">TERTU_3333</name>
</gene>
<reference evidence="1 2" key="1">
    <citation type="journal article" date="2009" name="PLoS ONE">
        <title>The complete genome of Teredinibacter turnerae T7901: an intracellular endosymbiont of marine wood-boring bivalves (shipworms).</title>
        <authorList>
            <person name="Yang J.C."/>
            <person name="Madupu R."/>
            <person name="Durkin A.S."/>
            <person name="Ekborg N.A."/>
            <person name="Pedamallu C.S."/>
            <person name="Hostetler J.B."/>
            <person name="Radune D."/>
            <person name="Toms B.S."/>
            <person name="Henrissat B."/>
            <person name="Coutinho P.M."/>
            <person name="Schwarz S."/>
            <person name="Field L."/>
            <person name="Trindade-Silva A.E."/>
            <person name="Soares C.A.G."/>
            <person name="Elshahawi S."/>
            <person name="Hanora A."/>
            <person name="Schmidt E.W."/>
            <person name="Haygood M.G."/>
            <person name="Posfai J."/>
            <person name="Benner J."/>
            <person name="Madinger C."/>
            <person name="Nove J."/>
            <person name="Anton B."/>
            <person name="Chaudhary K."/>
            <person name="Foster J."/>
            <person name="Holman A."/>
            <person name="Kumar S."/>
            <person name="Lessard P.A."/>
            <person name="Luyten Y.A."/>
            <person name="Slatko B."/>
            <person name="Wood N."/>
            <person name="Wu B."/>
            <person name="Teplitski M."/>
            <person name="Mougous J.D."/>
            <person name="Ward N."/>
            <person name="Eisen J.A."/>
            <person name="Badger J.H."/>
            <person name="Distel D.L."/>
        </authorList>
    </citation>
    <scope>NUCLEOTIDE SEQUENCE [LARGE SCALE GENOMIC DNA]</scope>
    <source>
        <strain evidence="2">ATCC 39867 / T7901</strain>
    </source>
</reference>
<dbReference type="RefSeq" id="WP_015820604.1">
    <property type="nucleotide sequence ID" value="NC_012997.1"/>
</dbReference>
<dbReference type="eggNOG" id="ENOG50311H3">
    <property type="taxonomic scope" value="Bacteria"/>
</dbReference>
<proteinExistence type="predicted"/>
<organism evidence="1 2">
    <name type="scientific">Teredinibacter turnerae (strain ATCC 39867 / T7901)</name>
    <dbReference type="NCBI Taxonomy" id="377629"/>
    <lineage>
        <taxon>Bacteria</taxon>
        <taxon>Pseudomonadati</taxon>
        <taxon>Pseudomonadota</taxon>
        <taxon>Gammaproteobacteria</taxon>
        <taxon>Cellvibrionales</taxon>
        <taxon>Cellvibrionaceae</taxon>
        <taxon>Teredinibacter</taxon>
    </lineage>
</organism>
<keyword evidence="2" id="KW-1185">Reference proteome</keyword>
<accession>C5BQK1</accession>
<evidence type="ECO:0000313" key="2">
    <source>
        <dbReference type="Proteomes" id="UP000009080"/>
    </source>
</evidence>
<dbReference type="AlphaFoldDB" id="C5BQK1"/>
<sequence>MEISNLRRNAKLAGFSRLLGTPSSNFVLLAKETDGTSGRKVFIDQNLAAKFSALAGGEKGEAKVNSDRLLRQLYQLRAVAAGGTAFSNMQNAFEHMHIFGDLKVVYKVVQSSGSSEPSGVYVTDIDYASFRKGESPGFYKATFEARGKGWVVRRNDSTSILTKNAAINGLAKGLNHAGADILPSLVEASYGNRDGINAIRNEGYTLFYNPQSLRDKGCNWYTPEQKQVNRKHAAGMLGNGILEAQRRGQVVQWSIHGNGAKLFGEAIERLKGQNLDKHEVIFLSTPDESHLGKVLGSVRAAGMKLHEDALKVHEDDWSGALNRTIRAGAIANEVAKFGEEHVTQADVIRSQGKASLLASAGWIKFAAQLGATSLFKYNTLRNMVAVNAEITDAAVNPHFHPFKDKHQFAAHAKAATGGRVNSVFFSEIVKKIRGR</sequence>
<protein>
    <submittedName>
        <fullName evidence="1">Uncharacterized protein</fullName>
    </submittedName>
</protein>
<dbReference type="Proteomes" id="UP000009080">
    <property type="component" value="Chromosome"/>
</dbReference>
<name>C5BQK1_TERTT</name>
<dbReference type="EMBL" id="CP001614">
    <property type="protein sequence ID" value="ACR14490.1"/>
    <property type="molecule type" value="Genomic_DNA"/>
</dbReference>
<dbReference type="OrthoDB" id="5721643at2"/>
<dbReference type="KEGG" id="ttu:TERTU_3333"/>
<dbReference type="HOGENOM" id="CLU_598212_0_0_6"/>